<dbReference type="InParanoid" id="A0A1V9Y1L7"/>
<evidence type="ECO:0000313" key="4">
    <source>
        <dbReference type="Proteomes" id="UP000192247"/>
    </source>
</evidence>
<dbReference type="EMBL" id="MNPL01000911">
    <property type="protein sequence ID" value="OQR79600.1"/>
    <property type="molecule type" value="Genomic_DNA"/>
</dbReference>
<accession>A0A1V9Y1L7</accession>
<dbReference type="GO" id="GO:0003676">
    <property type="term" value="F:nucleic acid binding"/>
    <property type="evidence" value="ECO:0007669"/>
    <property type="project" value="InterPro"/>
</dbReference>
<dbReference type="Pfam" id="PF02536">
    <property type="entry name" value="mTERF"/>
    <property type="match status" value="1"/>
</dbReference>
<dbReference type="PANTHER" id="PTHR13068">
    <property type="entry name" value="CGI-12 PROTEIN-RELATED"/>
    <property type="match status" value="1"/>
</dbReference>
<evidence type="ECO:0000256" key="2">
    <source>
        <dbReference type="ARBA" id="ARBA00022946"/>
    </source>
</evidence>
<dbReference type="SMART" id="SM00733">
    <property type="entry name" value="Mterf"/>
    <property type="match status" value="5"/>
</dbReference>
<organism evidence="3 4">
    <name type="scientific">Tropilaelaps mercedesae</name>
    <dbReference type="NCBI Taxonomy" id="418985"/>
    <lineage>
        <taxon>Eukaryota</taxon>
        <taxon>Metazoa</taxon>
        <taxon>Ecdysozoa</taxon>
        <taxon>Arthropoda</taxon>
        <taxon>Chelicerata</taxon>
        <taxon>Arachnida</taxon>
        <taxon>Acari</taxon>
        <taxon>Parasitiformes</taxon>
        <taxon>Mesostigmata</taxon>
        <taxon>Gamasina</taxon>
        <taxon>Dermanyssoidea</taxon>
        <taxon>Laelapidae</taxon>
        <taxon>Tropilaelaps</taxon>
    </lineage>
</organism>
<protein>
    <submittedName>
        <fullName evidence="3">mTERF domain-containing protein 1</fullName>
    </submittedName>
</protein>
<proteinExistence type="inferred from homology"/>
<dbReference type="GO" id="GO:0005739">
    <property type="term" value="C:mitochondrion"/>
    <property type="evidence" value="ECO:0007669"/>
    <property type="project" value="TreeGrafter"/>
</dbReference>
<comment type="similarity">
    <text evidence="1">Belongs to the mTERF family.</text>
</comment>
<keyword evidence="4" id="KW-1185">Reference proteome</keyword>
<dbReference type="InterPro" id="IPR038538">
    <property type="entry name" value="MTERF_sf"/>
</dbReference>
<dbReference type="PANTHER" id="PTHR13068:SF112">
    <property type="entry name" value="TRANSCRIPTION TERMINATION FACTOR 3, MITOCHONDRIAL"/>
    <property type="match status" value="1"/>
</dbReference>
<dbReference type="GO" id="GO:0006390">
    <property type="term" value="P:mitochondrial transcription"/>
    <property type="evidence" value="ECO:0007669"/>
    <property type="project" value="TreeGrafter"/>
</dbReference>
<sequence>MTLISVLLRRTVAQRSAFPFIYPVRAIRSQGSTDANKTITGETNVDATRAYWRKSKTKRILVGQIVKEKFEKFPQKSSHRVAAPPTVIDLIRLEPSKDPVPKQEYTEEEQAIFSGVEEIAKEDALKDYRENQFDAKFLDTIGPGIRPVYNIAALANKAEVLQKLIHLGVSMYQWDRKPEIIQKIIALNWRKDCEPRIDLLFNRAGVHPEDLSMVLSKNPLLLCEDVDFLNTRLDWLCAKMSNKPGEGGWEMTIQEVSRVVTKAPFWLSHSLERLENRVQFFTKEFKLSNQELKQVMIRCPQVMISDLRRLIVNKFSMLEEFGFSFTEMRQVLQTCPKLFIKNKEHLLCRFDVLHRDMGFEHDIIAAFPSVLYCREQRLKDRLGFLQHLHRAQFNPKLPGYVSPLDIAATSDERFLNSVAKSTTEEFETYLKLH</sequence>
<dbReference type="Gene3D" id="1.25.70.10">
    <property type="entry name" value="Transcription termination factor 3, mitochondrial"/>
    <property type="match status" value="1"/>
</dbReference>
<name>A0A1V9Y1L7_9ACAR</name>
<keyword evidence="2" id="KW-0809">Transit peptide</keyword>
<reference evidence="3 4" key="1">
    <citation type="journal article" date="2017" name="Gigascience">
        <title>Draft genome of the honey bee ectoparasitic mite, Tropilaelaps mercedesae, is shaped by the parasitic life history.</title>
        <authorList>
            <person name="Dong X."/>
            <person name="Armstrong S.D."/>
            <person name="Xia D."/>
            <person name="Makepeace B.L."/>
            <person name="Darby A.C."/>
            <person name="Kadowaki T."/>
        </authorList>
    </citation>
    <scope>NUCLEOTIDE SEQUENCE [LARGE SCALE GENOMIC DNA]</scope>
    <source>
        <strain evidence="3">Wuxi-XJTLU</strain>
    </source>
</reference>
<gene>
    <name evidence="3" type="ORF">BIW11_05627</name>
</gene>
<evidence type="ECO:0000256" key="1">
    <source>
        <dbReference type="ARBA" id="ARBA00007692"/>
    </source>
</evidence>
<dbReference type="AlphaFoldDB" id="A0A1V9Y1L7"/>
<dbReference type="InterPro" id="IPR003690">
    <property type="entry name" value="MTERF"/>
</dbReference>
<comment type="caution">
    <text evidence="3">The sequence shown here is derived from an EMBL/GenBank/DDBJ whole genome shotgun (WGS) entry which is preliminary data.</text>
</comment>
<dbReference type="GO" id="GO:0061668">
    <property type="term" value="P:mitochondrial ribosome assembly"/>
    <property type="evidence" value="ECO:0007669"/>
    <property type="project" value="TreeGrafter"/>
</dbReference>
<evidence type="ECO:0000313" key="3">
    <source>
        <dbReference type="EMBL" id="OQR79600.1"/>
    </source>
</evidence>
<dbReference type="Proteomes" id="UP000192247">
    <property type="component" value="Unassembled WGS sequence"/>
</dbReference>
<dbReference type="FunCoup" id="A0A1V9Y1L7">
    <property type="interactions" value="1023"/>
</dbReference>
<dbReference type="OrthoDB" id="637682at2759"/>
<dbReference type="STRING" id="418985.A0A1V9Y1L7"/>